<keyword evidence="2" id="KW-0488">Methylation</keyword>
<dbReference type="InterPro" id="IPR012902">
    <property type="entry name" value="N_methyl_site"/>
</dbReference>
<feature type="transmembrane region" description="Helical" evidence="6">
    <location>
        <begin position="20"/>
        <end position="41"/>
    </location>
</feature>
<feature type="non-terminal residue" evidence="7">
    <location>
        <position position="47"/>
    </location>
</feature>
<sequence length="47" mass="5264">MEVRKKKARRKEKGFTLVELMIVIAIIAILAAVAISQYSAYKNKAKA</sequence>
<dbReference type="NCBIfam" id="TIGR02532">
    <property type="entry name" value="IV_pilin_GFxxxE"/>
    <property type="match status" value="1"/>
</dbReference>
<evidence type="ECO:0000256" key="6">
    <source>
        <dbReference type="SAM" id="Phobius"/>
    </source>
</evidence>
<gene>
    <name evidence="7" type="ORF">ENJ40_03940</name>
</gene>
<dbReference type="GO" id="GO:0015628">
    <property type="term" value="P:protein secretion by the type II secretion system"/>
    <property type="evidence" value="ECO:0007669"/>
    <property type="project" value="InterPro"/>
</dbReference>
<dbReference type="AlphaFoldDB" id="A0A7C3GDM4"/>
<accession>A0A7C3GDM4</accession>
<comment type="caution">
    <text evidence="7">The sequence shown here is derived from an EMBL/GenBank/DDBJ whole genome shotgun (WGS) entry which is preliminary data.</text>
</comment>
<dbReference type="PRINTS" id="PR00885">
    <property type="entry name" value="BCTERIALGSPH"/>
</dbReference>
<dbReference type="InterPro" id="IPR045584">
    <property type="entry name" value="Pilin-like"/>
</dbReference>
<dbReference type="SUPFAM" id="SSF54523">
    <property type="entry name" value="Pili subunits"/>
    <property type="match status" value="1"/>
</dbReference>
<evidence type="ECO:0000256" key="1">
    <source>
        <dbReference type="ARBA" id="ARBA00004167"/>
    </source>
</evidence>
<reference evidence="7" key="1">
    <citation type="journal article" date="2020" name="mSystems">
        <title>Genome- and Community-Level Interaction Insights into Carbon Utilization and Element Cycling Functions of Hydrothermarchaeota in Hydrothermal Sediment.</title>
        <authorList>
            <person name="Zhou Z."/>
            <person name="Liu Y."/>
            <person name="Xu W."/>
            <person name="Pan J."/>
            <person name="Luo Z.H."/>
            <person name="Li M."/>
        </authorList>
    </citation>
    <scope>NUCLEOTIDE SEQUENCE [LARGE SCALE GENOMIC DNA]</scope>
    <source>
        <strain evidence="7">HyVt-483</strain>
    </source>
</reference>
<dbReference type="PROSITE" id="PS00409">
    <property type="entry name" value="PROKAR_NTER_METHYL"/>
    <property type="match status" value="1"/>
</dbReference>
<dbReference type="Pfam" id="PF07963">
    <property type="entry name" value="N_methyl"/>
    <property type="match status" value="1"/>
</dbReference>
<dbReference type="Proteomes" id="UP000886043">
    <property type="component" value="Unassembled WGS sequence"/>
</dbReference>
<evidence type="ECO:0000313" key="7">
    <source>
        <dbReference type="EMBL" id="HFC97597.1"/>
    </source>
</evidence>
<evidence type="ECO:0000256" key="3">
    <source>
        <dbReference type="ARBA" id="ARBA00022692"/>
    </source>
</evidence>
<dbReference type="Gene3D" id="3.30.700.10">
    <property type="entry name" value="Glycoprotein, Type 4 Pilin"/>
    <property type="match status" value="1"/>
</dbReference>
<dbReference type="InterPro" id="IPR002416">
    <property type="entry name" value="T2SS_protein-GspH"/>
</dbReference>
<evidence type="ECO:0000256" key="2">
    <source>
        <dbReference type="ARBA" id="ARBA00022481"/>
    </source>
</evidence>
<keyword evidence="3 6" id="KW-0812">Transmembrane</keyword>
<organism evidence="7">
    <name type="scientific">Thermosulfurimonas dismutans</name>
    <dbReference type="NCBI Taxonomy" id="999894"/>
    <lineage>
        <taxon>Bacteria</taxon>
        <taxon>Pseudomonadati</taxon>
        <taxon>Thermodesulfobacteriota</taxon>
        <taxon>Thermodesulfobacteria</taxon>
        <taxon>Thermodesulfobacteriales</taxon>
        <taxon>Thermodesulfobacteriaceae</taxon>
        <taxon>Thermosulfurimonas</taxon>
    </lineage>
</organism>
<dbReference type="GO" id="GO:0016020">
    <property type="term" value="C:membrane"/>
    <property type="evidence" value="ECO:0007669"/>
    <property type="project" value="UniProtKB-SubCell"/>
</dbReference>
<proteinExistence type="predicted"/>
<comment type="subcellular location">
    <subcellularLocation>
        <location evidence="1">Membrane</location>
        <topology evidence="1">Single-pass membrane protein</topology>
    </subcellularLocation>
</comment>
<keyword evidence="5 6" id="KW-0472">Membrane</keyword>
<keyword evidence="4 6" id="KW-1133">Transmembrane helix</keyword>
<protein>
    <submittedName>
        <fullName evidence="7">Prepilin-type N-terminal cleavage/methylation domain-containing protein</fullName>
    </submittedName>
</protein>
<dbReference type="EMBL" id="DRMH01000046">
    <property type="protein sequence ID" value="HFC97597.1"/>
    <property type="molecule type" value="Genomic_DNA"/>
</dbReference>
<dbReference type="GO" id="GO:0015627">
    <property type="term" value="C:type II protein secretion system complex"/>
    <property type="evidence" value="ECO:0007669"/>
    <property type="project" value="InterPro"/>
</dbReference>
<evidence type="ECO:0000256" key="4">
    <source>
        <dbReference type="ARBA" id="ARBA00022989"/>
    </source>
</evidence>
<name>A0A7C3GDM4_9BACT</name>
<evidence type="ECO:0000256" key="5">
    <source>
        <dbReference type="ARBA" id="ARBA00023136"/>
    </source>
</evidence>